<feature type="binding site" evidence="10">
    <location>
        <position position="108"/>
    </location>
    <ligand>
        <name>Zn(2+)</name>
        <dbReference type="ChEBI" id="CHEBI:29105"/>
    </ligand>
</feature>
<feature type="binding site" evidence="10">
    <location>
        <position position="11"/>
    </location>
    <ligand>
        <name>Mg(2+)</name>
        <dbReference type="ChEBI" id="CHEBI:18420"/>
    </ligand>
</feature>
<comment type="cofactor">
    <cofactor evidence="10">
        <name>Mg(2+)</name>
        <dbReference type="ChEBI" id="CHEBI:18420"/>
    </cofactor>
</comment>
<dbReference type="AlphaFoldDB" id="A0A1Y2LBS1"/>
<dbReference type="EMBL" id="JFKB01000006">
    <property type="protein sequence ID" value="OSQ48138.1"/>
    <property type="molecule type" value="Genomic_DNA"/>
</dbReference>
<feature type="site" description="Contributes to substrate recognition" evidence="9">
    <location>
        <position position="110"/>
    </location>
</feature>
<dbReference type="InterPro" id="IPR023214">
    <property type="entry name" value="HAD_sf"/>
</dbReference>
<feature type="active site" description="Nucleophile" evidence="8">
    <location>
        <position position="11"/>
    </location>
</feature>
<dbReference type="SUPFAM" id="SSF56784">
    <property type="entry name" value="HAD-like"/>
    <property type="match status" value="1"/>
</dbReference>
<keyword evidence="2 7" id="KW-0963">Cytoplasm</keyword>
<dbReference type="GO" id="GO:0005737">
    <property type="term" value="C:cytoplasm"/>
    <property type="evidence" value="ECO:0007669"/>
    <property type="project" value="UniProtKB-SubCell"/>
</dbReference>
<dbReference type="InterPro" id="IPR006549">
    <property type="entry name" value="HAD-SF_hydro_IIIA"/>
</dbReference>
<comment type="similarity">
    <text evidence="7">Belongs to the gmhB family.</text>
</comment>
<comment type="caution">
    <text evidence="11">The sequence shown here is derived from an EMBL/GenBank/DDBJ whole genome shotgun (WGS) entry which is preliminary data.</text>
</comment>
<dbReference type="GO" id="GO:0005975">
    <property type="term" value="P:carbohydrate metabolic process"/>
    <property type="evidence" value="ECO:0007669"/>
    <property type="project" value="InterPro"/>
</dbReference>
<feature type="binding site" evidence="10">
    <location>
        <position position="13"/>
    </location>
    <ligand>
        <name>Mg(2+)</name>
        <dbReference type="ChEBI" id="CHEBI:18420"/>
    </ligand>
</feature>
<evidence type="ECO:0000256" key="5">
    <source>
        <dbReference type="ARBA" id="ARBA00023277"/>
    </source>
</evidence>
<dbReference type="NCBIfam" id="TIGR01656">
    <property type="entry name" value="Histidinol-ppas"/>
    <property type="match status" value="1"/>
</dbReference>
<evidence type="ECO:0000256" key="4">
    <source>
        <dbReference type="ARBA" id="ARBA00022801"/>
    </source>
</evidence>
<keyword evidence="4 7" id="KW-0378">Hydrolase</keyword>
<feature type="active site" description="Proton donor" evidence="8">
    <location>
        <position position="13"/>
    </location>
</feature>
<sequence>MRHPRAAVFLDRDGVVNEEVHYLSKVEDLALIPGTAAAIKRLNNAGVTVIVVTNQSAVARGYLSEDGLRDLHEAMIKMLADDGASVQGIYYSPYHPEGTGDYRRESLCRKPGPAMIFAAAEDFAISLPKSVLIGDRINDIRAGRAGGTHAVMVRTGHGAKETTWAEAAEADFIADDLSKAVAELFSRGILTD</sequence>
<gene>
    <name evidence="11" type="ORF">TALK_09960</name>
</gene>
<feature type="binding site" evidence="10">
    <location>
        <position position="135"/>
    </location>
    <ligand>
        <name>Mg(2+)</name>
        <dbReference type="ChEBI" id="CHEBI:18420"/>
    </ligand>
</feature>
<dbReference type="PIRSF" id="PIRSF004682">
    <property type="entry name" value="GmhB"/>
    <property type="match status" value="1"/>
</dbReference>
<dbReference type="GO" id="GO:0046872">
    <property type="term" value="F:metal ion binding"/>
    <property type="evidence" value="ECO:0007669"/>
    <property type="project" value="UniProtKB-KW"/>
</dbReference>
<evidence type="ECO:0000256" key="1">
    <source>
        <dbReference type="ARBA" id="ARBA00004496"/>
    </source>
</evidence>
<evidence type="ECO:0000256" key="9">
    <source>
        <dbReference type="PIRSR" id="PIRSR004682-3"/>
    </source>
</evidence>
<dbReference type="NCBIfam" id="TIGR01662">
    <property type="entry name" value="HAD-SF-IIIA"/>
    <property type="match status" value="1"/>
</dbReference>
<protein>
    <recommendedName>
        <fullName evidence="6 7">D,D-heptose 1,7-bisphosphate phosphatase</fullName>
        <ecNumber evidence="7">3.1.3.-</ecNumber>
    </recommendedName>
</protein>
<evidence type="ECO:0000256" key="10">
    <source>
        <dbReference type="PIRSR" id="PIRSR004682-4"/>
    </source>
</evidence>
<keyword evidence="3 10" id="KW-0479">Metal-binding</keyword>
<keyword evidence="10" id="KW-0862">Zinc</keyword>
<proteinExistence type="inferred from homology"/>
<feature type="site" description="Contributes to substrate recognition" evidence="9">
    <location>
        <position position="109"/>
    </location>
</feature>
<dbReference type="Proteomes" id="UP000193396">
    <property type="component" value="Unassembled WGS sequence"/>
</dbReference>
<comment type="subcellular location">
    <subcellularLocation>
        <location evidence="1 7">Cytoplasm</location>
    </subcellularLocation>
</comment>
<comment type="cofactor">
    <cofactor evidence="10">
        <name>Zn(2+)</name>
        <dbReference type="ChEBI" id="CHEBI:29105"/>
    </cofactor>
</comment>
<name>A0A1Y2LBS1_9PROT</name>
<keyword evidence="12" id="KW-1185">Reference proteome</keyword>
<evidence type="ECO:0000256" key="2">
    <source>
        <dbReference type="ARBA" id="ARBA00022490"/>
    </source>
</evidence>
<evidence type="ECO:0000256" key="8">
    <source>
        <dbReference type="PIRSR" id="PIRSR004682-1"/>
    </source>
</evidence>
<evidence type="ECO:0000256" key="6">
    <source>
        <dbReference type="ARBA" id="ARBA00031828"/>
    </source>
</evidence>
<dbReference type="EC" id="3.1.3.-" evidence="7"/>
<evidence type="ECO:0000313" key="11">
    <source>
        <dbReference type="EMBL" id="OSQ48138.1"/>
    </source>
</evidence>
<evidence type="ECO:0000256" key="7">
    <source>
        <dbReference type="PIRNR" id="PIRNR004682"/>
    </source>
</evidence>
<dbReference type="InterPro" id="IPR006543">
    <property type="entry name" value="Histidinol-phos"/>
</dbReference>
<accession>A0A1Y2LBS1</accession>
<reference evidence="11 12" key="1">
    <citation type="submission" date="2014-03" db="EMBL/GenBank/DDBJ databases">
        <title>The draft genome sequence of Thalassospira alkalitolerans JCM 18968.</title>
        <authorList>
            <person name="Lai Q."/>
            <person name="Shao Z."/>
        </authorList>
    </citation>
    <scope>NUCLEOTIDE SEQUENCE [LARGE SCALE GENOMIC DNA]</scope>
    <source>
        <strain evidence="11 12">JCM 18968</strain>
    </source>
</reference>
<organism evidence="11 12">
    <name type="scientific">Thalassospira alkalitolerans</name>
    <dbReference type="NCBI Taxonomy" id="1293890"/>
    <lineage>
        <taxon>Bacteria</taxon>
        <taxon>Pseudomonadati</taxon>
        <taxon>Pseudomonadota</taxon>
        <taxon>Alphaproteobacteria</taxon>
        <taxon>Rhodospirillales</taxon>
        <taxon>Thalassospiraceae</taxon>
        <taxon>Thalassospira</taxon>
    </lineage>
</organism>
<keyword evidence="5 7" id="KW-0119">Carbohydrate metabolism</keyword>
<feature type="site" description="Stabilizes the phosphoryl group" evidence="9">
    <location>
        <position position="53"/>
    </location>
</feature>
<dbReference type="STRING" id="1293890.TALK_09960"/>
<evidence type="ECO:0000256" key="3">
    <source>
        <dbReference type="ARBA" id="ARBA00022723"/>
    </source>
</evidence>
<dbReference type="PANTHER" id="PTHR42891">
    <property type="entry name" value="D-GLYCERO-BETA-D-MANNO-HEPTOSE-1,7-BISPHOSPHATE 7-PHOSPHATASE"/>
    <property type="match status" value="1"/>
</dbReference>
<dbReference type="InterPro" id="IPR036412">
    <property type="entry name" value="HAD-like_sf"/>
</dbReference>
<dbReference type="GO" id="GO:0016791">
    <property type="term" value="F:phosphatase activity"/>
    <property type="evidence" value="ECO:0007669"/>
    <property type="project" value="InterPro"/>
</dbReference>
<evidence type="ECO:0000313" key="12">
    <source>
        <dbReference type="Proteomes" id="UP000193396"/>
    </source>
</evidence>
<dbReference type="Pfam" id="PF13242">
    <property type="entry name" value="Hydrolase_like"/>
    <property type="match status" value="1"/>
</dbReference>
<keyword evidence="10" id="KW-0460">Magnesium</keyword>
<dbReference type="InterPro" id="IPR004446">
    <property type="entry name" value="Heptose_bisP_phosphatase"/>
</dbReference>
<dbReference type="PANTHER" id="PTHR42891:SF1">
    <property type="entry name" value="D-GLYCERO-BETA-D-MANNO-HEPTOSE-1,7-BISPHOSPHATE 7-PHOSPHATASE"/>
    <property type="match status" value="1"/>
</dbReference>
<dbReference type="CDD" id="cd07503">
    <property type="entry name" value="HAD_HisB-N"/>
    <property type="match status" value="1"/>
</dbReference>
<dbReference type="Gene3D" id="3.40.50.1000">
    <property type="entry name" value="HAD superfamily/HAD-like"/>
    <property type="match status" value="1"/>
</dbReference>